<name>A0ABV8A8Q5_9DEIO</name>
<protein>
    <submittedName>
        <fullName evidence="2">Histidine phosphatase family protein</fullName>
        <ecNumber evidence="2">3.1.3.-</ecNumber>
    </submittedName>
</protein>
<dbReference type="PANTHER" id="PTHR46517:SF1">
    <property type="entry name" value="FRUCTOSE-2,6-BISPHOSPHATASE TIGAR"/>
    <property type="match status" value="1"/>
</dbReference>
<keyword evidence="1 2" id="KW-0378">Hydrolase</keyword>
<comment type="caution">
    <text evidence="2">The sequence shown here is derived from an EMBL/GenBank/DDBJ whole genome shotgun (WGS) entry which is preliminary data.</text>
</comment>
<dbReference type="PIRSF" id="PIRSF000709">
    <property type="entry name" value="6PFK_2-Ptase"/>
    <property type="match status" value="1"/>
</dbReference>
<reference evidence="3" key="1">
    <citation type="journal article" date="2019" name="Int. J. Syst. Evol. Microbiol.">
        <title>The Global Catalogue of Microorganisms (GCM) 10K type strain sequencing project: providing services to taxonomists for standard genome sequencing and annotation.</title>
        <authorList>
            <consortium name="The Broad Institute Genomics Platform"/>
            <consortium name="The Broad Institute Genome Sequencing Center for Infectious Disease"/>
            <person name="Wu L."/>
            <person name="Ma J."/>
        </authorList>
    </citation>
    <scope>NUCLEOTIDE SEQUENCE [LARGE SCALE GENOMIC DNA]</scope>
    <source>
        <strain evidence="3">CCTCC AB 2013263</strain>
    </source>
</reference>
<sequence>MSGALHLTLVRHGTTAWNESGRWQGLTDNPLGPGGEAQARLLRDRLAGETFDQIYASDLTRAVQTAELALPGRPIILDPRLREYHFGDFEGFTVPEMQAHAGFTPWQADPWGQPVPQGESLGDVARRMRAWADELPAGRIIAFSHSIAIRTLLVDLFGLPLEPQPNYPIPYRERLGNGQLVTLRREGGVWTREEGSRT</sequence>
<dbReference type="SMART" id="SM00855">
    <property type="entry name" value="PGAM"/>
    <property type="match status" value="1"/>
</dbReference>
<dbReference type="InterPro" id="IPR029033">
    <property type="entry name" value="His_PPase_superfam"/>
</dbReference>
<dbReference type="PANTHER" id="PTHR46517">
    <property type="entry name" value="FRUCTOSE-2,6-BISPHOSPHATASE TIGAR"/>
    <property type="match status" value="1"/>
</dbReference>
<evidence type="ECO:0000313" key="2">
    <source>
        <dbReference type="EMBL" id="MFC3861859.1"/>
    </source>
</evidence>
<dbReference type="CDD" id="cd07067">
    <property type="entry name" value="HP_PGM_like"/>
    <property type="match status" value="1"/>
</dbReference>
<dbReference type="InterPro" id="IPR013078">
    <property type="entry name" value="His_Pase_superF_clade-1"/>
</dbReference>
<dbReference type="Gene3D" id="3.40.50.1240">
    <property type="entry name" value="Phosphoglycerate mutase-like"/>
    <property type="match status" value="1"/>
</dbReference>
<dbReference type="GO" id="GO:0016787">
    <property type="term" value="F:hydrolase activity"/>
    <property type="evidence" value="ECO:0007669"/>
    <property type="project" value="UniProtKB-KW"/>
</dbReference>
<accession>A0ABV8A8Q5</accession>
<gene>
    <name evidence="2" type="ORF">ACFOPQ_13915</name>
</gene>
<dbReference type="InterPro" id="IPR051695">
    <property type="entry name" value="Phosphoglycerate_Mutase"/>
</dbReference>
<dbReference type="EC" id="3.1.3.-" evidence="2"/>
<dbReference type="Proteomes" id="UP001595748">
    <property type="component" value="Unassembled WGS sequence"/>
</dbReference>
<dbReference type="SUPFAM" id="SSF53254">
    <property type="entry name" value="Phosphoglycerate mutase-like"/>
    <property type="match status" value="1"/>
</dbReference>
<evidence type="ECO:0000313" key="3">
    <source>
        <dbReference type="Proteomes" id="UP001595748"/>
    </source>
</evidence>
<keyword evidence="3" id="KW-1185">Reference proteome</keyword>
<dbReference type="EMBL" id="JBHRZF010000161">
    <property type="protein sequence ID" value="MFC3861859.1"/>
    <property type="molecule type" value="Genomic_DNA"/>
</dbReference>
<organism evidence="2 3">
    <name type="scientific">Deinococcus antarcticus</name>
    <dbReference type="NCBI Taxonomy" id="1298767"/>
    <lineage>
        <taxon>Bacteria</taxon>
        <taxon>Thermotogati</taxon>
        <taxon>Deinococcota</taxon>
        <taxon>Deinococci</taxon>
        <taxon>Deinococcales</taxon>
        <taxon>Deinococcaceae</taxon>
        <taxon>Deinococcus</taxon>
    </lineage>
</organism>
<dbReference type="Pfam" id="PF00300">
    <property type="entry name" value="His_Phos_1"/>
    <property type="match status" value="1"/>
</dbReference>
<evidence type="ECO:0000256" key="1">
    <source>
        <dbReference type="ARBA" id="ARBA00022801"/>
    </source>
</evidence>
<proteinExistence type="predicted"/>
<dbReference type="RefSeq" id="WP_380079170.1">
    <property type="nucleotide sequence ID" value="NZ_JBHRZF010000161.1"/>
</dbReference>